<name>A0AAW7ZDY3_9FIRM</name>
<comment type="cofactor">
    <cofactor evidence="1">
        <name>Zn(2+)</name>
        <dbReference type="ChEBI" id="CHEBI:29105"/>
    </cofactor>
</comment>
<protein>
    <submittedName>
        <fullName evidence="7">Alcohol dehydrogenase catalytic domain-containing protein</fullName>
    </submittedName>
</protein>
<dbReference type="GO" id="GO:0016491">
    <property type="term" value="F:oxidoreductase activity"/>
    <property type="evidence" value="ECO:0007669"/>
    <property type="project" value="UniProtKB-KW"/>
</dbReference>
<dbReference type="Gene3D" id="3.40.50.720">
    <property type="entry name" value="NAD(P)-binding Rossmann-like Domain"/>
    <property type="match status" value="1"/>
</dbReference>
<evidence type="ECO:0000259" key="5">
    <source>
        <dbReference type="Pfam" id="PF08240"/>
    </source>
</evidence>
<evidence type="ECO:0000313" key="7">
    <source>
        <dbReference type="EMBL" id="MDO7787591.1"/>
    </source>
</evidence>
<dbReference type="GO" id="GO:0046872">
    <property type="term" value="F:metal ion binding"/>
    <property type="evidence" value="ECO:0007669"/>
    <property type="project" value="UniProtKB-KW"/>
</dbReference>
<dbReference type="PANTHER" id="PTHR43401">
    <property type="entry name" value="L-THREONINE 3-DEHYDROGENASE"/>
    <property type="match status" value="1"/>
</dbReference>
<reference evidence="7" key="2">
    <citation type="submission" date="2023-03" db="EMBL/GenBank/DDBJ databases">
        <authorList>
            <person name="Zhang Z."/>
        </authorList>
    </citation>
    <scope>NUCLEOTIDE SEQUENCE</scope>
    <source>
        <strain evidence="7">DSA</strain>
    </source>
</reference>
<dbReference type="Proteomes" id="UP001172911">
    <property type="component" value="Unassembled WGS sequence"/>
</dbReference>
<evidence type="ECO:0000259" key="6">
    <source>
        <dbReference type="Pfam" id="PF16912"/>
    </source>
</evidence>
<dbReference type="Gene3D" id="3.90.180.10">
    <property type="entry name" value="Medium-chain alcohol dehydrogenases, catalytic domain"/>
    <property type="match status" value="1"/>
</dbReference>
<feature type="domain" description="Glucose dehydrogenase C-terminal" evidence="6">
    <location>
        <begin position="141"/>
        <end position="321"/>
    </location>
</feature>
<sequence>MRQALTVRPFEFEIIESAAPALQEGCAIIKVVYCGVCGSDLHVYEGKHPKVKPPAVLGHEAVGIITQIGNNKDNLQVGDKVAVVPLIGCKECEYCKLGYPNQCVNRKVVGFQVTGCLAEEVSIPIENLIKLPEGCDLLEASLLEPLAVVVHCVGLLERIKISTKEAIVTGAGTIGILIGLYLREKLGMNVSMVEINANRKELAEKIGFKVFQGIKDIPIKDTRPVAFECTGNKKVLDMLVTTDPAPEVIVILGTFERTLELNIFEMCKRESYIIGSQMYTKKDLEIAAQIMSTPMKEVFKSILVERIYSLSEAKEAYDEALNSQKGTKVIIQVNK</sequence>
<dbReference type="Pfam" id="PF08240">
    <property type="entry name" value="ADH_N"/>
    <property type="match status" value="1"/>
</dbReference>
<dbReference type="InterPro" id="IPR011032">
    <property type="entry name" value="GroES-like_sf"/>
</dbReference>
<accession>A0AAW7ZDY3</accession>
<organism evidence="7 8">
    <name type="scientific">Desulforamulus aquiferis</name>
    <dbReference type="NCBI Taxonomy" id="1397668"/>
    <lineage>
        <taxon>Bacteria</taxon>
        <taxon>Bacillati</taxon>
        <taxon>Bacillota</taxon>
        <taxon>Clostridia</taxon>
        <taxon>Eubacteriales</taxon>
        <taxon>Peptococcaceae</taxon>
        <taxon>Desulforamulus</taxon>
    </lineage>
</organism>
<keyword evidence="2" id="KW-0479">Metal-binding</keyword>
<dbReference type="InterPro" id="IPR036291">
    <property type="entry name" value="NAD(P)-bd_dom_sf"/>
</dbReference>
<evidence type="ECO:0000256" key="3">
    <source>
        <dbReference type="ARBA" id="ARBA00022833"/>
    </source>
</evidence>
<reference evidence="7" key="1">
    <citation type="journal article" date="2023" name="J. Hazard. Mater.">
        <title>Anaerobic biodegradation of pyrene and benzo[a]pyrene by a new sulfate-reducing Desulforamulus aquiferis strain DSA.</title>
        <authorList>
            <person name="Zhang Z."/>
            <person name="Sun J."/>
            <person name="Gong X."/>
            <person name="Wang C."/>
            <person name="Wang H."/>
        </authorList>
    </citation>
    <scope>NUCLEOTIDE SEQUENCE</scope>
    <source>
        <strain evidence="7">DSA</strain>
    </source>
</reference>
<dbReference type="SUPFAM" id="SSF50129">
    <property type="entry name" value="GroES-like"/>
    <property type="match status" value="1"/>
</dbReference>
<dbReference type="Pfam" id="PF16912">
    <property type="entry name" value="Glu_dehyd_C"/>
    <property type="match status" value="1"/>
</dbReference>
<evidence type="ECO:0000256" key="2">
    <source>
        <dbReference type="ARBA" id="ARBA00022723"/>
    </source>
</evidence>
<dbReference type="InterPro" id="IPR031640">
    <property type="entry name" value="Glu_dehyd_C"/>
</dbReference>
<gene>
    <name evidence="7" type="ORF">P6N53_10200</name>
</gene>
<proteinExistence type="predicted"/>
<dbReference type="InterPro" id="IPR050129">
    <property type="entry name" value="Zn_alcohol_dh"/>
</dbReference>
<comment type="caution">
    <text evidence="7">The sequence shown here is derived from an EMBL/GenBank/DDBJ whole genome shotgun (WGS) entry which is preliminary data.</text>
</comment>
<dbReference type="SUPFAM" id="SSF51735">
    <property type="entry name" value="NAD(P)-binding Rossmann-fold domains"/>
    <property type="match status" value="1"/>
</dbReference>
<evidence type="ECO:0000256" key="4">
    <source>
        <dbReference type="ARBA" id="ARBA00023002"/>
    </source>
</evidence>
<keyword evidence="3" id="KW-0862">Zinc</keyword>
<dbReference type="AlphaFoldDB" id="A0AAW7ZDY3"/>
<evidence type="ECO:0000313" key="8">
    <source>
        <dbReference type="Proteomes" id="UP001172911"/>
    </source>
</evidence>
<dbReference type="InterPro" id="IPR013154">
    <property type="entry name" value="ADH-like_N"/>
</dbReference>
<feature type="domain" description="Alcohol dehydrogenase-like N-terminal" evidence="5">
    <location>
        <begin position="24"/>
        <end position="133"/>
    </location>
</feature>
<keyword evidence="8" id="KW-1185">Reference proteome</keyword>
<dbReference type="PANTHER" id="PTHR43401:SF2">
    <property type="entry name" value="L-THREONINE 3-DEHYDROGENASE"/>
    <property type="match status" value="1"/>
</dbReference>
<keyword evidence="4" id="KW-0560">Oxidoreductase</keyword>
<dbReference type="EMBL" id="JARPTC010000014">
    <property type="protein sequence ID" value="MDO7787591.1"/>
    <property type="molecule type" value="Genomic_DNA"/>
</dbReference>
<evidence type="ECO:0000256" key="1">
    <source>
        <dbReference type="ARBA" id="ARBA00001947"/>
    </source>
</evidence>